<dbReference type="KEGG" id="tmk:QGN29_11100"/>
<protein>
    <submittedName>
        <fullName evidence="15">TonB-dependent receptor</fullName>
    </submittedName>
</protein>
<evidence type="ECO:0000256" key="5">
    <source>
        <dbReference type="ARBA" id="ARBA00022692"/>
    </source>
</evidence>
<gene>
    <name evidence="15" type="ORF">QGN29_11100</name>
</gene>
<evidence type="ECO:0000256" key="3">
    <source>
        <dbReference type="ARBA" id="ARBA00022452"/>
    </source>
</evidence>
<dbReference type="EMBL" id="CP123872">
    <property type="protein sequence ID" value="WND02095.1"/>
    <property type="molecule type" value="Genomic_DNA"/>
</dbReference>
<keyword evidence="6" id="KW-0408">Iron</keyword>
<keyword evidence="2 11" id="KW-0813">Transport</keyword>
<organism evidence="15 16">
    <name type="scientific">Temperatibacter marinus</name>
    <dbReference type="NCBI Taxonomy" id="1456591"/>
    <lineage>
        <taxon>Bacteria</taxon>
        <taxon>Pseudomonadati</taxon>
        <taxon>Pseudomonadota</taxon>
        <taxon>Alphaproteobacteria</taxon>
        <taxon>Kordiimonadales</taxon>
        <taxon>Temperatibacteraceae</taxon>
        <taxon>Temperatibacter</taxon>
    </lineage>
</organism>
<evidence type="ECO:0000256" key="12">
    <source>
        <dbReference type="RuleBase" id="RU003357"/>
    </source>
</evidence>
<evidence type="ECO:0000256" key="8">
    <source>
        <dbReference type="ARBA" id="ARBA00023077"/>
    </source>
</evidence>
<evidence type="ECO:0000259" key="14">
    <source>
        <dbReference type="Pfam" id="PF07715"/>
    </source>
</evidence>
<dbReference type="Proteomes" id="UP001268683">
    <property type="component" value="Chromosome"/>
</dbReference>
<keyword evidence="5 11" id="KW-0812">Transmembrane</keyword>
<keyword evidence="10 11" id="KW-0998">Cell outer membrane</keyword>
<name>A0AA52EFX8_9PROT</name>
<dbReference type="InterPro" id="IPR012910">
    <property type="entry name" value="Plug_dom"/>
</dbReference>
<keyword evidence="3 11" id="KW-1134">Transmembrane beta strand</keyword>
<dbReference type="SUPFAM" id="SSF56935">
    <property type="entry name" value="Porins"/>
    <property type="match status" value="1"/>
</dbReference>
<keyword evidence="15" id="KW-0675">Receptor</keyword>
<dbReference type="InterPro" id="IPR000531">
    <property type="entry name" value="Beta-barrel_TonB"/>
</dbReference>
<dbReference type="PANTHER" id="PTHR32552:SF81">
    <property type="entry name" value="TONB-DEPENDENT OUTER MEMBRANE RECEPTOR"/>
    <property type="match status" value="1"/>
</dbReference>
<evidence type="ECO:0000256" key="6">
    <source>
        <dbReference type="ARBA" id="ARBA00023004"/>
    </source>
</evidence>
<feature type="domain" description="TonB-dependent receptor plug" evidence="14">
    <location>
        <begin position="50"/>
        <end position="157"/>
    </location>
</feature>
<dbReference type="RefSeq" id="WP_310797930.1">
    <property type="nucleotide sequence ID" value="NZ_CP123872.1"/>
</dbReference>
<keyword evidence="9 11" id="KW-0472">Membrane</keyword>
<evidence type="ECO:0000256" key="2">
    <source>
        <dbReference type="ARBA" id="ARBA00022448"/>
    </source>
</evidence>
<comment type="subcellular location">
    <subcellularLocation>
        <location evidence="1 11">Cell outer membrane</location>
        <topology evidence="1 11">Multi-pass membrane protein</topology>
    </subcellularLocation>
</comment>
<evidence type="ECO:0000256" key="7">
    <source>
        <dbReference type="ARBA" id="ARBA00023065"/>
    </source>
</evidence>
<evidence type="ECO:0000256" key="4">
    <source>
        <dbReference type="ARBA" id="ARBA00022496"/>
    </source>
</evidence>
<proteinExistence type="inferred from homology"/>
<dbReference type="GO" id="GO:0009279">
    <property type="term" value="C:cell outer membrane"/>
    <property type="evidence" value="ECO:0007669"/>
    <property type="project" value="UniProtKB-SubCell"/>
</dbReference>
<dbReference type="PROSITE" id="PS52016">
    <property type="entry name" value="TONB_DEPENDENT_REC_3"/>
    <property type="match status" value="1"/>
</dbReference>
<dbReference type="InterPro" id="IPR036942">
    <property type="entry name" value="Beta-barrel_TonB_sf"/>
</dbReference>
<evidence type="ECO:0000313" key="16">
    <source>
        <dbReference type="Proteomes" id="UP001268683"/>
    </source>
</evidence>
<feature type="domain" description="TonB-dependent receptor-like beta-barrel" evidence="13">
    <location>
        <begin position="284"/>
        <end position="732"/>
    </location>
</feature>
<dbReference type="Gene3D" id="2.40.170.20">
    <property type="entry name" value="TonB-dependent receptor, beta-barrel domain"/>
    <property type="match status" value="1"/>
</dbReference>
<dbReference type="Pfam" id="PF07715">
    <property type="entry name" value="Plug"/>
    <property type="match status" value="1"/>
</dbReference>
<reference evidence="15" key="1">
    <citation type="submission" date="2023-04" db="EMBL/GenBank/DDBJ databases">
        <title>Complete genome sequence of Temperatibacter marinus.</title>
        <authorList>
            <person name="Rong J.-C."/>
            <person name="Yi M.-L."/>
            <person name="Zhao Q."/>
        </authorList>
    </citation>
    <scope>NUCLEOTIDE SEQUENCE</scope>
    <source>
        <strain evidence="15">NBRC 110045</strain>
    </source>
</reference>
<comment type="similarity">
    <text evidence="11 12">Belongs to the TonB-dependent receptor family.</text>
</comment>
<keyword evidence="16" id="KW-1185">Reference proteome</keyword>
<accession>A0AA52EFX8</accession>
<evidence type="ECO:0000256" key="1">
    <source>
        <dbReference type="ARBA" id="ARBA00004571"/>
    </source>
</evidence>
<evidence type="ECO:0000256" key="11">
    <source>
        <dbReference type="PROSITE-ProRule" id="PRU01360"/>
    </source>
</evidence>
<evidence type="ECO:0000256" key="9">
    <source>
        <dbReference type="ARBA" id="ARBA00023136"/>
    </source>
</evidence>
<dbReference type="PANTHER" id="PTHR32552">
    <property type="entry name" value="FERRICHROME IRON RECEPTOR-RELATED"/>
    <property type="match status" value="1"/>
</dbReference>
<evidence type="ECO:0000256" key="10">
    <source>
        <dbReference type="ARBA" id="ARBA00023237"/>
    </source>
</evidence>
<sequence length="771" mass="85837">MAQLSIKKFGLYAGVSVYALAQTSPVLAQDSDELMLEEIVVTAQKRSENVSDVPLSISAFDGNFTKRTNLDDVKDLIKFSPGFAGNTKDSFIDYVNVRGISTNDFGVGTDPSVAFFKNGFYQGRNGAVVTSMYDMERAEIMRGPQGFLFGRSAIAGAISVHTSKPKIGEFSGYIEGGIGERGIFEGESSFNIPVSDQFAVRIAGYASKENGYLENVKKPNNKDRGHHGKGALRLSALYEGEGWDATLVLEGEERKQSGSVYHPIEGDETLELYKEIFPGVDFTTFNDERKFNASESLGNDDNSSILSATATINYQLDGALLTSMTGYKRHDYQYAEDFGGLPVATNSYKQTQYGDYFEQELRLVGETDGDLDWYAGVSYFDEKIRTRFSQQANENAICGYYYYYYYGTRTCKQLFEYWEYPEFSASDKHLFEVNRVEGDYSGWSAYADLTYAASEMLDYSFGLRYSKETKDFAMRAYPVASELGPWYSIGFTTDGYISDSRSWDAFTPRFTARYRPNDDVMLFASISRGYKAGGFNSFGANLIDADEDLIADAGSTPQSFDAEKVWSYEVGYKATLMNSRLKVDGSLYHYNYKDLQTVIYDPTAFVVNVGKVKATGFEGSAQMIVTENFDLFATISYNKNKFSGAESIEPGSTGNRLPGMPKWTTSGVARYHTDIADQGELSVSLDWRAQTQTFGGLANEGLGTVSGWSDFSFRVGFESDAGWEVTAYVENLFDKIYFDGAEENDDFIPGHYFGMSRPRTVGISFSMPFGD</sequence>
<dbReference type="AlphaFoldDB" id="A0AA52EFX8"/>
<dbReference type="Pfam" id="PF00593">
    <property type="entry name" value="TonB_dep_Rec_b-barrel"/>
    <property type="match status" value="1"/>
</dbReference>
<evidence type="ECO:0000313" key="15">
    <source>
        <dbReference type="EMBL" id="WND02095.1"/>
    </source>
</evidence>
<keyword evidence="8 12" id="KW-0798">TonB box</keyword>
<evidence type="ECO:0000259" key="13">
    <source>
        <dbReference type="Pfam" id="PF00593"/>
    </source>
</evidence>
<keyword evidence="4" id="KW-0410">Iron transport</keyword>
<dbReference type="GO" id="GO:0006826">
    <property type="term" value="P:iron ion transport"/>
    <property type="evidence" value="ECO:0007669"/>
    <property type="project" value="UniProtKB-KW"/>
</dbReference>
<dbReference type="InterPro" id="IPR039426">
    <property type="entry name" value="TonB-dep_rcpt-like"/>
</dbReference>
<keyword evidence="7" id="KW-0406">Ion transport</keyword>